<keyword evidence="2" id="KW-1185">Reference proteome</keyword>
<proteinExistence type="predicted"/>
<evidence type="ECO:0000313" key="2">
    <source>
        <dbReference type="Proteomes" id="UP001258315"/>
    </source>
</evidence>
<dbReference type="Proteomes" id="UP001258315">
    <property type="component" value="Unassembled WGS sequence"/>
</dbReference>
<organism evidence="1 2">
    <name type="scientific">Mucilaginibacter terrae</name>
    <dbReference type="NCBI Taxonomy" id="1955052"/>
    <lineage>
        <taxon>Bacteria</taxon>
        <taxon>Pseudomonadati</taxon>
        <taxon>Bacteroidota</taxon>
        <taxon>Sphingobacteriia</taxon>
        <taxon>Sphingobacteriales</taxon>
        <taxon>Sphingobacteriaceae</taxon>
        <taxon>Mucilaginibacter</taxon>
    </lineage>
</organism>
<accession>A0ABU3GN39</accession>
<protein>
    <submittedName>
        <fullName evidence="1">Uncharacterized protein</fullName>
    </submittedName>
</protein>
<reference evidence="2" key="1">
    <citation type="submission" date="2023-07" db="EMBL/GenBank/DDBJ databases">
        <title>Functional and genomic diversity of the sorghum phyllosphere microbiome.</title>
        <authorList>
            <person name="Shade A."/>
        </authorList>
    </citation>
    <scope>NUCLEOTIDE SEQUENCE [LARGE SCALE GENOMIC DNA]</scope>
    <source>
        <strain evidence="2">SORGH_AS_0422</strain>
    </source>
</reference>
<dbReference type="EMBL" id="JAVLVU010000001">
    <property type="protein sequence ID" value="MDT3401176.1"/>
    <property type="molecule type" value="Genomic_DNA"/>
</dbReference>
<gene>
    <name evidence="1" type="ORF">QE417_000248</name>
</gene>
<sequence>MYSKTKEEQLPFTFLTPEISPEQVKRNWNKISMEINDNILYELSKQENPVPMASVFSEDVLLEQSESHSDKTRGA</sequence>
<comment type="caution">
    <text evidence="1">The sequence shown here is derived from an EMBL/GenBank/DDBJ whole genome shotgun (WGS) entry which is preliminary data.</text>
</comment>
<evidence type="ECO:0000313" key="1">
    <source>
        <dbReference type="EMBL" id="MDT3401176.1"/>
    </source>
</evidence>
<name>A0ABU3GN39_9SPHI</name>